<feature type="signal peptide" evidence="16">
    <location>
        <begin position="1"/>
        <end position="20"/>
    </location>
</feature>
<dbReference type="Pfam" id="PF00139">
    <property type="entry name" value="Lectin_legB"/>
    <property type="match status" value="1"/>
</dbReference>
<evidence type="ECO:0000256" key="15">
    <source>
        <dbReference type="SAM" id="Phobius"/>
    </source>
</evidence>
<gene>
    <name evidence="18" type="ORF">KC19_3G075300</name>
</gene>
<dbReference type="Gene3D" id="1.10.510.10">
    <property type="entry name" value="Transferase(Phosphotransferase) domain 1"/>
    <property type="match status" value="1"/>
</dbReference>
<evidence type="ECO:0000256" key="14">
    <source>
        <dbReference type="SAM" id="MobiDB-lite"/>
    </source>
</evidence>
<dbReference type="Gene3D" id="2.60.120.200">
    <property type="match status" value="1"/>
</dbReference>
<evidence type="ECO:0000256" key="5">
    <source>
        <dbReference type="ARBA" id="ARBA00022692"/>
    </source>
</evidence>
<dbReference type="FunFam" id="1.10.510.10:FF:000240">
    <property type="entry name" value="Lectin-domain containing receptor kinase A4.3"/>
    <property type="match status" value="1"/>
</dbReference>
<keyword evidence="12" id="KW-0675">Receptor</keyword>
<evidence type="ECO:0000313" key="18">
    <source>
        <dbReference type="EMBL" id="KAG0582652.1"/>
    </source>
</evidence>
<keyword evidence="8" id="KW-0547">Nucleotide-binding</keyword>
<dbReference type="InterPro" id="IPR011009">
    <property type="entry name" value="Kinase-like_dom_sf"/>
</dbReference>
<evidence type="ECO:0000256" key="2">
    <source>
        <dbReference type="ARBA" id="ARBA00008536"/>
    </source>
</evidence>
<evidence type="ECO:0000256" key="6">
    <source>
        <dbReference type="ARBA" id="ARBA00022729"/>
    </source>
</evidence>
<dbReference type="Pfam" id="PF07714">
    <property type="entry name" value="PK_Tyr_Ser-Thr"/>
    <property type="match status" value="1"/>
</dbReference>
<proteinExistence type="inferred from homology"/>
<dbReference type="InterPro" id="IPR008271">
    <property type="entry name" value="Ser/Thr_kinase_AS"/>
</dbReference>
<comment type="similarity">
    <text evidence="2">In the N-terminal section; belongs to the leguminous lectin family.</text>
</comment>
<keyword evidence="4" id="KW-1003">Cell membrane</keyword>
<dbReference type="GO" id="GO:0005524">
    <property type="term" value="F:ATP binding"/>
    <property type="evidence" value="ECO:0007669"/>
    <property type="project" value="UniProtKB-KW"/>
</dbReference>
<name>A0A8T0IH45_CERPU</name>
<keyword evidence="5 15" id="KW-0812">Transmembrane</keyword>
<evidence type="ECO:0000256" key="13">
    <source>
        <dbReference type="ARBA" id="ARBA00023180"/>
    </source>
</evidence>
<dbReference type="InterPro" id="IPR001220">
    <property type="entry name" value="Legume_lectin_dom"/>
</dbReference>
<evidence type="ECO:0000256" key="16">
    <source>
        <dbReference type="SAM" id="SignalP"/>
    </source>
</evidence>
<comment type="similarity">
    <text evidence="3">In the C-terminal section; belongs to the protein kinase superfamily. Ser/Thr protein kinase family.</text>
</comment>
<evidence type="ECO:0000256" key="8">
    <source>
        <dbReference type="ARBA" id="ARBA00022741"/>
    </source>
</evidence>
<dbReference type="Proteomes" id="UP000822688">
    <property type="component" value="Chromosome 3"/>
</dbReference>
<evidence type="ECO:0000259" key="17">
    <source>
        <dbReference type="PROSITE" id="PS50011"/>
    </source>
</evidence>
<accession>A0A8T0IH45</accession>
<organism evidence="18 19">
    <name type="scientific">Ceratodon purpureus</name>
    <name type="common">Fire moss</name>
    <name type="synonym">Dicranum purpureum</name>
    <dbReference type="NCBI Taxonomy" id="3225"/>
    <lineage>
        <taxon>Eukaryota</taxon>
        <taxon>Viridiplantae</taxon>
        <taxon>Streptophyta</taxon>
        <taxon>Embryophyta</taxon>
        <taxon>Bryophyta</taxon>
        <taxon>Bryophytina</taxon>
        <taxon>Bryopsida</taxon>
        <taxon>Dicranidae</taxon>
        <taxon>Pseudoditrichales</taxon>
        <taxon>Ditrichaceae</taxon>
        <taxon>Ceratodon</taxon>
    </lineage>
</organism>
<comment type="caution">
    <text evidence="18">The sequence shown here is derived from an EMBL/GenBank/DDBJ whole genome shotgun (WGS) entry which is preliminary data.</text>
</comment>
<dbReference type="GO" id="GO:0004672">
    <property type="term" value="F:protein kinase activity"/>
    <property type="evidence" value="ECO:0007669"/>
    <property type="project" value="InterPro"/>
</dbReference>
<keyword evidence="9" id="KW-0067">ATP-binding</keyword>
<dbReference type="PROSITE" id="PS50011">
    <property type="entry name" value="PROTEIN_KINASE_DOM"/>
    <property type="match status" value="1"/>
</dbReference>
<dbReference type="Gene3D" id="3.30.200.20">
    <property type="entry name" value="Phosphorylase Kinase, domain 1"/>
    <property type="match status" value="1"/>
</dbReference>
<dbReference type="PANTHER" id="PTHR27007">
    <property type="match status" value="1"/>
</dbReference>
<dbReference type="GO" id="GO:0030246">
    <property type="term" value="F:carbohydrate binding"/>
    <property type="evidence" value="ECO:0007669"/>
    <property type="project" value="UniProtKB-KW"/>
</dbReference>
<dbReference type="AlphaFoldDB" id="A0A8T0IH45"/>
<evidence type="ECO:0000256" key="1">
    <source>
        <dbReference type="ARBA" id="ARBA00004251"/>
    </source>
</evidence>
<feature type="chain" id="PRO_5035856772" description="Protein kinase domain-containing protein" evidence="16">
    <location>
        <begin position="21"/>
        <end position="674"/>
    </location>
</feature>
<evidence type="ECO:0000256" key="3">
    <source>
        <dbReference type="ARBA" id="ARBA00010217"/>
    </source>
</evidence>
<dbReference type="CDD" id="cd06899">
    <property type="entry name" value="lectin_legume_LecRK_Arcelin_ConA"/>
    <property type="match status" value="1"/>
</dbReference>
<dbReference type="InterPro" id="IPR000719">
    <property type="entry name" value="Prot_kinase_dom"/>
</dbReference>
<evidence type="ECO:0000256" key="12">
    <source>
        <dbReference type="ARBA" id="ARBA00023170"/>
    </source>
</evidence>
<dbReference type="GO" id="GO:0002229">
    <property type="term" value="P:defense response to oomycetes"/>
    <property type="evidence" value="ECO:0007669"/>
    <property type="project" value="UniProtKB-ARBA"/>
</dbReference>
<keyword evidence="13" id="KW-0325">Glycoprotein</keyword>
<evidence type="ECO:0000313" key="19">
    <source>
        <dbReference type="Proteomes" id="UP000822688"/>
    </source>
</evidence>
<dbReference type="InterPro" id="IPR001245">
    <property type="entry name" value="Ser-Thr/Tyr_kinase_cat_dom"/>
</dbReference>
<comment type="subcellular location">
    <subcellularLocation>
        <location evidence="1">Cell membrane</location>
        <topology evidence="1">Single-pass type I membrane protein</topology>
    </subcellularLocation>
</comment>
<feature type="transmembrane region" description="Helical" evidence="15">
    <location>
        <begin position="289"/>
        <end position="314"/>
    </location>
</feature>
<evidence type="ECO:0000256" key="7">
    <source>
        <dbReference type="ARBA" id="ARBA00022734"/>
    </source>
</evidence>
<keyword evidence="19" id="KW-1185">Reference proteome</keyword>
<sequence length="674" mass="74955">MSRSQCVTFVLLAVLCCVEAQNTSFSFPSFLADDGSITQVEDVSFNGSLESYDVNYNAFVTGNQEQRCGRVLYKDRVRMVDKKLARAASFNTSFTFSFLQTNPKFNICGSGMVFTFTGSSDFTATQKSRRGKGMCTFNPDDKDASNRVFAVKFDSSLSPEFSDPSDGSVGIVLSNKGNTNLSNYNLCGGNKTNCRYFCGDKGNFTAWIDYDGAGDTLEVRFRNGSLKTVPKPASPVLRVTNLSLHEVFDEEMYVGFTASTFQEELHRIRSWNFNSSGLPKPADLKPWKIGAILGVSAAVLAVILLAGALCFLVFKYRPLYFGKLEQHAIDLTDAPRAFTYKELAKITKGFNASERLSSGAFGDVYKGTLPSGAMVAVKRIKGNREQGEESFLAEATSLRQIRHRNLLQLRGWCHSQEGLLLVYDYMCNGSLNKWLHPNPRQPNLERLPWNVRRSILAGVASGLAYLHEEWVQCILHRDIKSSNVLLDQGFNPYLGDFGLARLVDHQKLQRTTLLAGTLGYMAPEMQYTGRATKESDVYAFGILVLEVVCERRPLATQAVEPGDYVLLDRVWRAHEAGNISKVADTSLSTSERETLAYPSFEEKMMIAKFLQVGLLCCLPNPSQRPSMRVVSQWLRELGVIELPRLPNIKPYSQYSGGFSSQGTSSSKSSDFSRV</sequence>
<keyword evidence="6 16" id="KW-0732">Signal</keyword>
<reference evidence="18" key="1">
    <citation type="submission" date="2020-06" db="EMBL/GenBank/DDBJ databases">
        <title>WGS assembly of Ceratodon purpureus strain R40.</title>
        <authorList>
            <person name="Carey S.B."/>
            <person name="Jenkins J."/>
            <person name="Shu S."/>
            <person name="Lovell J.T."/>
            <person name="Sreedasyam A."/>
            <person name="Maumus F."/>
            <person name="Tiley G.P."/>
            <person name="Fernandez-Pozo N."/>
            <person name="Barry K."/>
            <person name="Chen C."/>
            <person name="Wang M."/>
            <person name="Lipzen A."/>
            <person name="Daum C."/>
            <person name="Saski C.A."/>
            <person name="Payton A.C."/>
            <person name="Mcbreen J.C."/>
            <person name="Conrad R.E."/>
            <person name="Kollar L.M."/>
            <person name="Olsson S."/>
            <person name="Huttunen S."/>
            <person name="Landis J.B."/>
            <person name="Wickett N.J."/>
            <person name="Johnson M.G."/>
            <person name="Rensing S.A."/>
            <person name="Grimwood J."/>
            <person name="Schmutz J."/>
            <person name="Mcdaniel S.F."/>
        </authorList>
    </citation>
    <scope>NUCLEOTIDE SEQUENCE</scope>
    <source>
        <strain evidence="18">R40</strain>
    </source>
</reference>
<evidence type="ECO:0000256" key="4">
    <source>
        <dbReference type="ARBA" id="ARBA00022475"/>
    </source>
</evidence>
<dbReference type="SUPFAM" id="SSF49899">
    <property type="entry name" value="Concanavalin A-like lectins/glucanases"/>
    <property type="match status" value="1"/>
</dbReference>
<feature type="region of interest" description="Disordered" evidence="14">
    <location>
        <begin position="655"/>
        <end position="674"/>
    </location>
</feature>
<dbReference type="GO" id="GO:0005886">
    <property type="term" value="C:plasma membrane"/>
    <property type="evidence" value="ECO:0007669"/>
    <property type="project" value="UniProtKB-SubCell"/>
</dbReference>
<dbReference type="EMBL" id="CM026423">
    <property type="protein sequence ID" value="KAG0582652.1"/>
    <property type="molecule type" value="Genomic_DNA"/>
</dbReference>
<dbReference type="SUPFAM" id="SSF56112">
    <property type="entry name" value="Protein kinase-like (PK-like)"/>
    <property type="match status" value="1"/>
</dbReference>
<dbReference type="CDD" id="cd14066">
    <property type="entry name" value="STKc_IRAK"/>
    <property type="match status" value="1"/>
</dbReference>
<feature type="domain" description="Protein kinase" evidence="17">
    <location>
        <begin position="350"/>
        <end position="634"/>
    </location>
</feature>
<dbReference type="SMART" id="SM00220">
    <property type="entry name" value="S_TKc"/>
    <property type="match status" value="1"/>
</dbReference>
<evidence type="ECO:0000256" key="10">
    <source>
        <dbReference type="ARBA" id="ARBA00022989"/>
    </source>
</evidence>
<keyword evidence="11 15" id="KW-0472">Membrane</keyword>
<dbReference type="InterPro" id="IPR050528">
    <property type="entry name" value="L-type_Lectin-RKs"/>
</dbReference>
<keyword evidence="10 15" id="KW-1133">Transmembrane helix</keyword>
<dbReference type="PROSITE" id="PS00108">
    <property type="entry name" value="PROTEIN_KINASE_ST"/>
    <property type="match status" value="1"/>
</dbReference>
<keyword evidence="7" id="KW-0430">Lectin</keyword>
<evidence type="ECO:0000256" key="9">
    <source>
        <dbReference type="ARBA" id="ARBA00022840"/>
    </source>
</evidence>
<protein>
    <recommendedName>
        <fullName evidence="17">Protein kinase domain-containing protein</fullName>
    </recommendedName>
</protein>
<evidence type="ECO:0000256" key="11">
    <source>
        <dbReference type="ARBA" id="ARBA00023136"/>
    </source>
</evidence>
<dbReference type="InterPro" id="IPR013320">
    <property type="entry name" value="ConA-like_dom_sf"/>
</dbReference>